<dbReference type="InterPro" id="IPR000534">
    <property type="entry name" value="Semialdehyde_DH_NAD-bd"/>
</dbReference>
<feature type="domain" description="Semialdehyde dehydrogenase NAD-binding" evidence="14">
    <location>
        <begin position="57"/>
        <end position="184"/>
    </location>
</feature>
<sequence length="417" mass="44960">MTPGLSCLSHISADRCRACRCAKSINESNKFSNICKLHPFRLILIKSQYINIMALTKVGVLGATGSVGQRFTLLLDNHPEFELYALGASARSAGKAYKDAVTWKQTNLLPEFAKDIVVEECKPAGRFSECEIVFSGLDSDVAGDIETAFAAAGKIVVSNASNFRRSPDVPLIVPIVNPEHLEVVEKRVSDARAAGKERPGFIVCILNCSTAGLVAPLKPLVEQFGAIDALTATTLQAISGAGFSPGVSGIDILDNIVPFIGGEEDKMEWETRKILGSVSADKNGFDLISEPDMKVSAQCNRVPVSDGHTECISFRFASRPPPSVDQVKDALRKYQCDAFKLGCHSAPKQTIHVLEENNRPQPRLDRDRDAGYGVSVGRVREDPVLDFKMVVLSHNTVIGAAGAGVLIAEILKAKNVL</sequence>
<evidence type="ECO:0000256" key="3">
    <source>
        <dbReference type="ARBA" id="ARBA00010584"/>
    </source>
</evidence>
<name>A0A4V1AEP6_9ASCO</name>
<dbReference type="InterPro" id="IPR005676">
    <property type="entry name" value="Asp_semi-ald_DH_pep-lack"/>
</dbReference>
<dbReference type="GO" id="GO:0050661">
    <property type="term" value="F:NADP binding"/>
    <property type="evidence" value="ECO:0007669"/>
    <property type="project" value="InterPro"/>
</dbReference>
<dbReference type="FunFam" id="3.30.360.10:FF:000016">
    <property type="entry name" value="Probable aspartate-semialdehyde dehydrogenase"/>
    <property type="match status" value="1"/>
</dbReference>
<dbReference type="NCBIfam" id="NF006416">
    <property type="entry name" value="PRK08664.1"/>
    <property type="match status" value="1"/>
</dbReference>
<dbReference type="CDD" id="cd18130">
    <property type="entry name" value="ASADH_C_arch_fung_like"/>
    <property type="match status" value="1"/>
</dbReference>
<dbReference type="PANTHER" id="PTHR46718">
    <property type="entry name" value="ASPARTATE-SEMIALDEHYDE DEHYDROGENASE"/>
    <property type="match status" value="1"/>
</dbReference>
<evidence type="ECO:0000256" key="2">
    <source>
        <dbReference type="ARBA" id="ARBA00005097"/>
    </source>
</evidence>
<evidence type="ECO:0000256" key="7">
    <source>
        <dbReference type="ARBA" id="ARBA00022857"/>
    </source>
</evidence>
<dbReference type="EC" id="1.2.1.11" evidence="4"/>
<dbReference type="InterPro" id="IPR036291">
    <property type="entry name" value="NAD(P)-bd_dom_sf"/>
</dbReference>
<comment type="function">
    <text evidence="11">Catalyzes the NADPH-dependent formation of L-aspartate 4-semialdehyde (L-ASA) by the reductive dephosphorylation of 4-phospho-L-aspartate. Mediates the second step in the biosynthesis of amino acids that derive from aspartate (the aspartate family of amino acids), including methioinine and threonine, the latter of which is a precursor to isoleucine.</text>
</comment>
<evidence type="ECO:0000256" key="11">
    <source>
        <dbReference type="ARBA" id="ARBA00049950"/>
    </source>
</evidence>
<keyword evidence="7" id="KW-0521">NADP</keyword>
<proteinExistence type="inferred from homology"/>
<evidence type="ECO:0000256" key="1">
    <source>
        <dbReference type="ARBA" id="ARBA00005021"/>
    </source>
</evidence>
<dbReference type="EMBL" id="CP034460">
    <property type="protein sequence ID" value="QBM89943.1"/>
    <property type="molecule type" value="Genomic_DNA"/>
</dbReference>
<keyword evidence="8" id="KW-0560">Oxidoreductase</keyword>
<dbReference type="SUPFAM" id="SSF55347">
    <property type="entry name" value="Glyceraldehyde-3-phosphate dehydrogenase-like, C-terminal domain"/>
    <property type="match status" value="1"/>
</dbReference>
<dbReference type="NCBIfam" id="TIGR00978">
    <property type="entry name" value="asd_EA"/>
    <property type="match status" value="1"/>
</dbReference>
<evidence type="ECO:0000256" key="4">
    <source>
        <dbReference type="ARBA" id="ARBA00013120"/>
    </source>
</evidence>
<comment type="pathway">
    <text evidence="1">Amino-acid biosynthesis; L-methionine biosynthesis via de novo pathway; L-homoserine from L-aspartate: step 2/3.</text>
</comment>
<dbReference type="GO" id="GO:0009086">
    <property type="term" value="P:methionine biosynthetic process"/>
    <property type="evidence" value="ECO:0007669"/>
    <property type="project" value="UniProtKB-KW"/>
</dbReference>
<dbReference type="GO" id="GO:0009089">
    <property type="term" value="P:lysine biosynthetic process via diaminopimelate"/>
    <property type="evidence" value="ECO:0007669"/>
    <property type="project" value="UniProtKB-UniPathway"/>
</dbReference>
<dbReference type="GO" id="GO:0004073">
    <property type="term" value="F:aspartate-semialdehyde dehydrogenase activity"/>
    <property type="evidence" value="ECO:0007669"/>
    <property type="project" value="UniProtKB-EC"/>
</dbReference>
<evidence type="ECO:0000313" key="15">
    <source>
        <dbReference type="EMBL" id="QBM89943.1"/>
    </source>
</evidence>
<evidence type="ECO:0000256" key="6">
    <source>
        <dbReference type="ARBA" id="ARBA00022697"/>
    </source>
</evidence>
<dbReference type="PIRSF" id="PIRSF000148">
    <property type="entry name" value="ASA_dh"/>
    <property type="match status" value="1"/>
</dbReference>
<evidence type="ECO:0000256" key="10">
    <source>
        <dbReference type="ARBA" id="ARBA00049864"/>
    </source>
</evidence>
<evidence type="ECO:0000256" key="5">
    <source>
        <dbReference type="ARBA" id="ARBA00022605"/>
    </source>
</evidence>
<dbReference type="Proteomes" id="UP000292447">
    <property type="component" value="Chromosome V"/>
</dbReference>
<dbReference type="InterPro" id="IPR012280">
    <property type="entry name" value="Semialdhyde_DH_dimer_dom"/>
</dbReference>
<gene>
    <name evidence="15" type="primary">MPUL0E01800</name>
    <name evidence="15" type="ORF">METSCH_E01800</name>
</gene>
<keyword evidence="16" id="KW-1185">Reference proteome</keyword>
<dbReference type="InterPro" id="IPR051823">
    <property type="entry name" value="ASADH-related"/>
</dbReference>
<dbReference type="GO" id="GO:0051287">
    <property type="term" value="F:NAD binding"/>
    <property type="evidence" value="ECO:0007669"/>
    <property type="project" value="InterPro"/>
</dbReference>
<dbReference type="GO" id="GO:0046983">
    <property type="term" value="F:protein dimerization activity"/>
    <property type="evidence" value="ECO:0007669"/>
    <property type="project" value="InterPro"/>
</dbReference>
<organism evidence="15 16">
    <name type="scientific">Metschnikowia aff. pulcherrima</name>
    <dbReference type="NCBI Taxonomy" id="2163413"/>
    <lineage>
        <taxon>Eukaryota</taxon>
        <taxon>Fungi</taxon>
        <taxon>Dikarya</taxon>
        <taxon>Ascomycota</taxon>
        <taxon>Saccharomycotina</taxon>
        <taxon>Pichiomycetes</taxon>
        <taxon>Metschnikowiaceae</taxon>
        <taxon>Metschnikowia</taxon>
    </lineage>
</organism>
<evidence type="ECO:0000256" key="8">
    <source>
        <dbReference type="ARBA" id="ARBA00023002"/>
    </source>
</evidence>
<evidence type="ECO:0000259" key="14">
    <source>
        <dbReference type="SMART" id="SM00859"/>
    </source>
</evidence>
<dbReference type="Pfam" id="PF01118">
    <property type="entry name" value="Semialdhyde_dh"/>
    <property type="match status" value="1"/>
</dbReference>
<dbReference type="UniPathway" id="UPA00034">
    <property type="reaction ID" value="UER00016"/>
</dbReference>
<dbReference type="UniPathway" id="UPA00051">
    <property type="reaction ID" value="UER00464"/>
</dbReference>
<evidence type="ECO:0000256" key="12">
    <source>
        <dbReference type="ARBA" id="ARBA00050041"/>
    </source>
</evidence>
<dbReference type="InterPro" id="IPR000319">
    <property type="entry name" value="Asp-semialdehyde_DH_CS"/>
</dbReference>
<feature type="active site" description="Proton acceptor" evidence="13">
    <location>
        <position position="308"/>
    </location>
</feature>
<dbReference type="FunFam" id="3.40.50.720:FF:000200">
    <property type="entry name" value="Aspartate-semialdehyde dehydrogenase"/>
    <property type="match status" value="1"/>
</dbReference>
<dbReference type="SUPFAM" id="SSF51735">
    <property type="entry name" value="NAD(P)-binding Rossmann-fold domains"/>
    <property type="match status" value="1"/>
</dbReference>
<dbReference type="AlphaFoldDB" id="A0A4V1AEP6"/>
<dbReference type="STRING" id="2163413.A0A4V1AEP6"/>
<reference evidence="16" key="1">
    <citation type="submission" date="2019-03" db="EMBL/GenBank/DDBJ databases">
        <title>Snf2 controls pulcherriminic acid biosynthesis and connects pigmentation and antifungal activity of the yeast Metschnikowia pulcherrima.</title>
        <authorList>
            <person name="Gore-Lloyd D."/>
            <person name="Sumann I."/>
            <person name="Brachmann A.O."/>
            <person name="Schneeberger K."/>
            <person name="Ortiz-Merino R.A."/>
            <person name="Moreno-Beltran M."/>
            <person name="Schlaefli M."/>
            <person name="Kirner P."/>
            <person name="Santos Kron A."/>
            <person name="Wolfe K.H."/>
            <person name="Piel J."/>
            <person name="Ahrens C.H."/>
            <person name="Henk D."/>
            <person name="Freimoser F.M."/>
        </authorList>
    </citation>
    <scope>NUCLEOTIDE SEQUENCE [LARGE SCALE GENOMIC DNA]</scope>
    <source>
        <strain evidence="16">APC 1.2</strain>
    </source>
</reference>
<comment type="pathway">
    <text evidence="2">Amino-acid biosynthesis; L-threonine biosynthesis; L-threonine from L-aspartate: step 2/5.</text>
</comment>
<dbReference type="PANTHER" id="PTHR46718:SF1">
    <property type="entry name" value="ASPARTATE-SEMIALDEHYDE DEHYDROGENASE"/>
    <property type="match status" value="1"/>
</dbReference>
<keyword evidence="9" id="KW-0486">Methionine biosynthesis</keyword>
<comment type="catalytic activity">
    <reaction evidence="10">
        <text>L-aspartate 4-semialdehyde + phosphate + NADP(+) = 4-phospho-L-aspartate + NADPH + H(+)</text>
        <dbReference type="Rhea" id="RHEA:24284"/>
        <dbReference type="ChEBI" id="CHEBI:15378"/>
        <dbReference type="ChEBI" id="CHEBI:43474"/>
        <dbReference type="ChEBI" id="CHEBI:57535"/>
        <dbReference type="ChEBI" id="CHEBI:57783"/>
        <dbReference type="ChEBI" id="CHEBI:58349"/>
        <dbReference type="ChEBI" id="CHEBI:537519"/>
        <dbReference type="EC" id="1.2.1.11"/>
    </reaction>
    <physiologicalReaction direction="right-to-left" evidence="10">
        <dbReference type="Rhea" id="RHEA:24286"/>
    </physiologicalReaction>
</comment>
<keyword evidence="5" id="KW-0028">Amino-acid biosynthesis</keyword>
<dbReference type="GO" id="GO:0009088">
    <property type="term" value="P:threonine biosynthetic process"/>
    <property type="evidence" value="ECO:0007669"/>
    <property type="project" value="UniProtKB-UniPathway"/>
</dbReference>
<accession>A0A4V1AEP6</accession>
<evidence type="ECO:0000313" key="16">
    <source>
        <dbReference type="Proteomes" id="UP000292447"/>
    </source>
</evidence>
<dbReference type="UniPathway" id="UPA00050">
    <property type="reaction ID" value="UER00463"/>
</dbReference>
<keyword evidence="6" id="KW-0791">Threonine biosynthesis</keyword>
<comment type="similarity">
    <text evidence="3">Belongs to the aspartate-semialdehyde dehydrogenase family.</text>
</comment>
<feature type="active site" description="Acyl-thioester intermediate" evidence="13">
    <location>
        <position position="208"/>
    </location>
</feature>
<dbReference type="Gene3D" id="3.40.50.720">
    <property type="entry name" value="NAD(P)-binding Rossmann-like Domain"/>
    <property type="match status" value="1"/>
</dbReference>
<dbReference type="CDD" id="cd02315">
    <property type="entry name" value="ScASADH_like_N"/>
    <property type="match status" value="1"/>
</dbReference>
<evidence type="ECO:0000256" key="13">
    <source>
        <dbReference type="PIRSR" id="PIRSR000148-1"/>
    </source>
</evidence>
<dbReference type="SMART" id="SM00859">
    <property type="entry name" value="Semialdhyde_dh"/>
    <property type="match status" value="1"/>
</dbReference>
<dbReference type="Pfam" id="PF02774">
    <property type="entry name" value="Semialdhyde_dhC"/>
    <property type="match status" value="1"/>
</dbReference>
<protein>
    <recommendedName>
        <fullName evidence="12">Aspartate-semialdehyde dehydrogenase</fullName>
        <ecNumber evidence="4">1.2.1.11</ecNumber>
    </recommendedName>
</protein>
<dbReference type="Gene3D" id="3.30.360.10">
    <property type="entry name" value="Dihydrodipicolinate Reductase, domain 2"/>
    <property type="match status" value="1"/>
</dbReference>
<evidence type="ECO:0000256" key="9">
    <source>
        <dbReference type="ARBA" id="ARBA00023167"/>
    </source>
</evidence>
<dbReference type="PROSITE" id="PS01103">
    <property type="entry name" value="ASD"/>
    <property type="match status" value="1"/>
</dbReference>